<sequence length="181" mass="19323">MIPPSPRTSLRLRLPLALAATALLAGCTSSPDEDDVAAAGALVEQGISQIAADIDAAARSFERALRLDPEEYLAHYNLGYLAQQADDTAEALAHYDDVLEINPEHGPTLYNSAILLEASDIEAAADRYRDAIAAQPDFAPAHMRLGFALTHLGRTAEAEAMLARGIELDPAMTAVEAPRFD</sequence>
<dbReference type="InterPro" id="IPR019734">
    <property type="entry name" value="TPR_rpt"/>
</dbReference>
<dbReference type="Proteomes" id="UP001596098">
    <property type="component" value="Unassembled WGS sequence"/>
</dbReference>
<keyword evidence="1" id="KW-0802">TPR repeat</keyword>
<dbReference type="Pfam" id="PF13432">
    <property type="entry name" value="TPR_16"/>
    <property type="match status" value="1"/>
</dbReference>
<gene>
    <name evidence="3" type="ORF">ACFPWU_03375</name>
</gene>
<feature type="signal peptide" evidence="2">
    <location>
        <begin position="1"/>
        <end position="25"/>
    </location>
</feature>
<dbReference type="EMBL" id="JBHSQI010000002">
    <property type="protein sequence ID" value="MFC6152705.1"/>
    <property type="molecule type" value="Genomic_DNA"/>
</dbReference>
<dbReference type="Gene3D" id="1.25.40.10">
    <property type="entry name" value="Tetratricopeptide repeat domain"/>
    <property type="match status" value="2"/>
</dbReference>
<dbReference type="PANTHER" id="PTHR44216">
    <property type="entry name" value="PROTEIN O-MANNOSYL-TRANSFERASE TMTC2"/>
    <property type="match status" value="1"/>
</dbReference>
<dbReference type="PANTHER" id="PTHR44216:SF3">
    <property type="entry name" value="PROTEIN O-MANNOSYL-TRANSFERASE TMTC2"/>
    <property type="match status" value="1"/>
</dbReference>
<evidence type="ECO:0000256" key="1">
    <source>
        <dbReference type="PROSITE-ProRule" id="PRU00339"/>
    </source>
</evidence>
<name>A0ABW1QXY1_9ACTN</name>
<accession>A0ABW1QXY1</accession>
<dbReference type="Pfam" id="PF14559">
    <property type="entry name" value="TPR_19"/>
    <property type="match status" value="1"/>
</dbReference>
<feature type="chain" id="PRO_5047225957" evidence="2">
    <location>
        <begin position="26"/>
        <end position="181"/>
    </location>
</feature>
<comment type="caution">
    <text evidence="3">The sequence shown here is derived from an EMBL/GenBank/DDBJ whole genome shotgun (WGS) entry which is preliminary data.</text>
</comment>
<reference evidence="4" key="1">
    <citation type="journal article" date="2019" name="Int. J. Syst. Evol. Microbiol.">
        <title>The Global Catalogue of Microorganisms (GCM) 10K type strain sequencing project: providing services to taxonomists for standard genome sequencing and annotation.</title>
        <authorList>
            <consortium name="The Broad Institute Genomics Platform"/>
            <consortium name="The Broad Institute Genome Sequencing Center for Infectious Disease"/>
            <person name="Wu L."/>
            <person name="Ma J."/>
        </authorList>
    </citation>
    <scope>NUCLEOTIDE SEQUENCE [LARGE SCALE GENOMIC DNA]</scope>
    <source>
        <strain evidence="4">DFY28</strain>
    </source>
</reference>
<dbReference type="PROSITE" id="PS50005">
    <property type="entry name" value="TPR"/>
    <property type="match status" value="2"/>
</dbReference>
<organism evidence="3 4">
    <name type="scientific">Nocardioides yefusunii</name>
    <dbReference type="NCBI Taxonomy" id="2500546"/>
    <lineage>
        <taxon>Bacteria</taxon>
        <taxon>Bacillati</taxon>
        <taxon>Actinomycetota</taxon>
        <taxon>Actinomycetes</taxon>
        <taxon>Propionibacteriales</taxon>
        <taxon>Nocardioidaceae</taxon>
        <taxon>Nocardioides</taxon>
    </lineage>
</organism>
<evidence type="ECO:0000313" key="4">
    <source>
        <dbReference type="Proteomes" id="UP001596098"/>
    </source>
</evidence>
<evidence type="ECO:0000313" key="3">
    <source>
        <dbReference type="EMBL" id="MFC6152705.1"/>
    </source>
</evidence>
<dbReference type="InterPro" id="IPR011990">
    <property type="entry name" value="TPR-like_helical_dom_sf"/>
</dbReference>
<dbReference type="InterPro" id="IPR052384">
    <property type="entry name" value="TMTC_O-mannosyltransferase"/>
</dbReference>
<keyword evidence="2" id="KW-0732">Signal</keyword>
<dbReference type="SUPFAM" id="SSF48452">
    <property type="entry name" value="TPR-like"/>
    <property type="match status" value="1"/>
</dbReference>
<protein>
    <submittedName>
        <fullName evidence="3">Tetratricopeptide repeat protein</fullName>
    </submittedName>
</protein>
<dbReference type="SMART" id="SM00028">
    <property type="entry name" value="TPR"/>
    <property type="match status" value="3"/>
</dbReference>
<proteinExistence type="predicted"/>
<dbReference type="PROSITE" id="PS51257">
    <property type="entry name" value="PROKAR_LIPOPROTEIN"/>
    <property type="match status" value="1"/>
</dbReference>
<evidence type="ECO:0000256" key="2">
    <source>
        <dbReference type="SAM" id="SignalP"/>
    </source>
</evidence>
<feature type="repeat" description="TPR" evidence="1">
    <location>
        <begin position="139"/>
        <end position="172"/>
    </location>
</feature>
<keyword evidence="4" id="KW-1185">Reference proteome</keyword>
<dbReference type="RefSeq" id="WP_128219642.1">
    <property type="nucleotide sequence ID" value="NZ_CP034929.1"/>
</dbReference>
<feature type="repeat" description="TPR" evidence="1">
    <location>
        <begin position="72"/>
        <end position="105"/>
    </location>
</feature>